<keyword evidence="3 4" id="KW-0687">Ribonucleoprotein</keyword>
<gene>
    <name evidence="6" type="primary">RP-L12</name>
    <name evidence="4 6" type="synonym">rpl12</name>
</gene>
<evidence type="ECO:0000256" key="3">
    <source>
        <dbReference type="ARBA" id="ARBA00023274"/>
    </source>
</evidence>
<dbReference type="FunFam" id="1.10.10.1410:FF:000002">
    <property type="entry name" value="60S acidic ribosomal protein P2"/>
    <property type="match status" value="1"/>
</dbReference>
<comment type="subunit">
    <text evidence="4">Part of the 50S ribosomal subunit. Homodimer, it forms part of the ribosomal stalk which helps the ribosome interact with GTP-bound translation factors. Forms a heptameric L10(L12)2(L12)2(L12)2 complex, where L10 forms an elongated spine to which the L12 dimers bind in a sequential fashion.</text>
</comment>
<sequence length="104" mass="10039">MEYVYAAMLLHSAEKNIDEDAVSAVLTAAGVDADGARVKALVASLGSVDIGEAMATAVAAPVASAAPAATGGGGAEAAPAEEAVAEEEEEDDGAGFEGLGSLFG</sequence>
<proteinExistence type="inferred from homology"/>
<dbReference type="Gene3D" id="1.10.10.1410">
    <property type="match status" value="1"/>
</dbReference>
<dbReference type="GO" id="GO:0005840">
    <property type="term" value="C:ribosome"/>
    <property type="evidence" value="ECO:0007669"/>
    <property type="project" value="UniProtKB-KW"/>
</dbReference>
<dbReference type="GO" id="GO:1990904">
    <property type="term" value="C:ribonucleoprotein complex"/>
    <property type="evidence" value="ECO:0007669"/>
    <property type="project" value="UniProtKB-KW"/>
</dbReference>
<evidence type="ECO:0000256" key="5">
    <source>
        <dbReference type="SAM" id="MobiDB-lite"/>
    </source>
</evidence>
<dbReference type="InterPro" id="IPR022295">
    <property type="entry name" value="Ribosomal_P1_arc"/>
</dbReference>
<evidence type="ECO:0000256" key="1">
    <source>
        <dbReference type="ARBA" id="ARBA00005436"/>
    </source>
</evidence>
<dbReference type="HAMAP" id="MF_01478">
    <property type="entry name" value="Ribosomal_L12_arch"/>
    <property type="match status" value="1"/>
</dbReference>
<feature type="compositionally biased region" description="Gly residues" evidence="5">
    <location>
        <begin position="95"/>
        <end position="104"/>
    </location>
</feature>
<comment type="function">
    <text evidence="4">Forms part of the ribosomal stalk, playing a central role in the interaction of the ribosome with GTP-bound translation factors.</text>
</comment>
<evidence type="ECO:0000256" key="4">
    <source>
        <dbReference type="HAMAP-Rule" id="MF_01478"/>
    </source>
</evidence>
<feature type="region of interest" description="Disordered" evidence="5">
    <location>
        <begin position="66"/>
        <end position="104"/>
    </location>
</feature>
<dbReference type="GO" id="GO:0006414">
    <property type="term" value="P:translational elongation"/>
    <property type="evidence" value="ECO:0007669"/>
    <property type="project" value="InterPro"/>
</dbReference>
<dbReference type="NCBIfam" id="TIGR03685">
    <property type="entry name" value="ribo_P1_arch"/>
    <property type="match status" value="1"/>
</dbReference>
<dbReference type="AlphaFoldDB" id="A0A075G4C7"/>
<evidence type="ECO:0000256" key="2">
    <source>
        <dbReference type="ARBA" id="ARBA00022980"/>
    </source>
</evidence>
<evidence type="ECO:0000313" key="6">
    <source>
        <dbReference type="EMBL" id="AIE98890.1"/>
    </source>
</evidence>
<accession>A0A075G4C7</accession>
<protein>
    <recommendedName>
        <fullName evidence="4">Large ribosomal subunit protein P1</fullName>
    </recommendedName>
</protein>
<dbReference type="EMBL" id="KF900547">
    <property type="protein sequence ID" value="AIE98890.1"/>
    <property type="molecule type" value="Genomic_DNA"/>
</dbReference>
<dbReference type="InterPro" id="IPR027534">
    <property type="entry name" value="Ribosomal_P1/P2"/>
</dbReference>
<comment type="similarity">
    <text evidence="1 4">Belongs to the eukaryotic ribosomal protein P1/P2 family.</text>
</comment>
<name>A0A075G4C7_9EURY</name>
<reference evidence="6" key="1">
    <citation type="journal article" date="2014" name="Genome Biol. Evol.">
        <title>Pangenome evidence for extensive interdomain horizontal transfer affecting lineage core and shell genes in uncultured planktonic thaumarchaeota and euryarchaeota.</title>
        <authorList>
            <person name="Deschamps P."/>
            <person name="Zivanovic Y."/>
            <person name="Moreira D."/>
            <person name="Rodriguez-Valera F."/>
            <person name="Lopez-Garcia P."/>
        </authorList>
    </citation>
    <scope>NUCLEOTIDE SEQUENCE</scope>
</reference>
<dbReference type="GO" id="GO:0003735">
    <property type="term" value="F:structural constituent of ribosome"/>
    <property type="evidence" value="ECO:0007669"/>
    <property type="project" value="InterPro"/>
</dbReference>
<feature type="compositionally biased region" description="Acidic residues" evidence="5">
    <location>
        <begin position="83"/>
        <end position="94"/>
    </location>
</feature>
<dbReference type="Pfam" id="PF00428">
    <property type="entry name" value="Ribosomal_60s"/>
    <property type="match status" value="1"/>
</dbReference>
<organism evidence="6">
    <name type="scientific">uncultured marine group II/III euryarchaeote KM3_100_H05</name>
    <dbReference type="NCBI Taxonomy" id="1457842"/>
    <lineage>
        <taxon>Archaea</taxon>
        <taxon>Methanobacteriati</taxon>
        <taxon>Methanobacteriota</taxon>
        <taxon>environmental samples</taxon>
    </lineage>
</organism>
<dbReference type="InterPro" id="IPR038716">
    <property type="entry name" value="P1/P2_N_sf"/>
</dbReference>
<keyword evidence="2 4" id="KW-0689">Ribosomal protein</keyword>